<dbReference type="GO" id="GO:0005524">
    <property type="term" value="F:ATP binding"/>
    <property type="evidence" value="ECO:0007669"/>
    <property type="project" value="UniProtKB-KW"/>
</dbReference>
<evidence type="ECO:0000313" key="3">
    <source>
        <dbReference type="Proteomes" id="UP000267128"/>
    </source>
</evidence>
<evidence type="ECO:0000259" key="1">
    <source>
        <dbReference type="Pfam" id="PF04326"/>
    </source>
</evidence>
<gene>
    <name evidence="2" type="ORF">EFK50_18685</name>
</gene>
<feature type="domain" description="Schlafen AlbA-2" evidence="1">
    <location>
        <begin position="37"/>
        <end position="153"/>
    </location>
</feature>
<keyword evidence="3" id="KW-1185">Reference proteome</keyword>
<proteinExistence type="predicted"/>
<evidence type="ECO:0000313" key="2">
    <source>
        <dbReference type="EMBL" id="RNL60373.1"/>
    </source>
</evidence>
<keyword evidence="2" id="KW-0547">Nucleotide-binding</keyword>
<dbReference type="EMBL" id="RJSE01000009">
    <property type="protein sequence ID" value="RNL60373.1"/>
    <property type="molecule type" value="Genomic_DNA"/>
</dbReference>
<dbReference type="Proteomes" id="UP000267128">
    <property type="component" value="Unassembled WGS sequence"/>
</dbReference>
<dbReference type="Pfam" id="PF04326">
    <property type="entry name" value="SLFN_AlbA_2"/>
    <property type="match status" value="1"/>
</dbReference>
<organism evidence="2 3">
    <name type="scientific">Nocardioides marmoriginsengisoli</name>
    <dbReference type="NCBI Taxonomy" id="661483"/>
    <lineage>
        <taxon>Bacteria</taxon>
        <taxon>Bacillati</taxon>
        <taxon>Actinomycetota</taxon>
        <taxon>Actinomycetes</taxon>
        <taxon>Propionibacteriales</taxon>
        <taxon>Nocardioidaceae</taxon>
        <taxon>Nocardioides</taxon>
    </lineage>
</organism>
<comment type="caution">
    <text evidence="2">The sequence shown here is derived from an EMBL/GenBank/DDBJ whole genome shotgun (WGS) entry which is preliminary data.</text>
</comment>
<dbReference type="RefSeq" id="WP_123229126.1">
    <property type="nucleotide sequence ID" value="NZ_RJSE01000009.1"/>
</dbReference>
<dbReference type="InterPro" id="IPR038461">
    <property type="entry name" value="Schlafen_AlbA_2_dom_sf"/>
</dbReference>
<reference evidence="2 3" key="1">
    <citation type="submission" date="2018-11" db="EMBL/GenBank/DDBJ databases">
        <authorList>
            <person name="Li F."/>
        </authorList>
    </citation>
    <scope>NUCLEOTIDE SEQUENCE [LARGE SCALE GENOMIC DNA]</scope>
    <source>
        <strain evidence="2 3">Gsoil 097</strain>
    </source>
</reference>
<dbReference type="InterPro" id="IPR007421">
    <property type="entry name" value="Schlafen_AlbA_2_dom"/>
</dbReference>
<name>A0A3N0CBL9_9ACTN</name>
<protein>
    <submittedName>
        <fullName evidence="2">ATP-binding protein</fullName>
    </submittedName>
</protein>
<dbReference type="Gene3D" id="3.30.950.30">
    <property type="entry name" value="Schlafen, AAA domain"/>
    <property type="match status" value="1"/>
</dbReference>
<sequence>MPIWRSPALEELLETSLDESGLTEAVIQRLVALGVRETEQLDFKATPHLAESGAAASPPAKEKGWSPEQEFAKDVCSFANHLGGLLVIGVKDEKDVAVDAVPAVTDPAAVTQRLRQALVNHASPAPQFHVVPVEAAAGGFYLVLIVPPSSLAPHAVRGATGNERRPLHYPVRDNTGTRWLLEHEVAERYRARFGGRAAMAALRDQTVGSGLDALQRADTGTWLYLAVVPEAPAPQRLDKSALEAMTTWWHREYQFVSPLQRFLRAGILTPAPERITLSESPARADEEAADPRGDAYAELYVDGRAFVATPIVTNTSREDPACIGERTLADDTILLTDLALSWASHQAGAWGGADVVVGIAEQGLTTGEFDPPLTLQAASNDGLHRIRGTRAIRRPIQSESTADLAEAADPPGRLRAARDALTVLLHHFGIAEPTQLEADGTIVGWGWGDRRQQVERWARDRGVPFRLHPSRS</sequence>
<dbReference type="OrthoDB" id="3786804at2"/>
<keyword evidence="2" id="KW-0067">ATP-binding</keyword>
<accession>A0A3N0CBL9</accession>
<dbReference type="AlphaFoldDB" id="A0A3N0CBL9"/>